<proteinExistence type="predicted"/>
<accession>A0AC58KWZ0</accession>
<gene>
    <name evidence="2" type="primary">Rp1l1</name>
</gene>
<protein>
    <submittedName>
        <fullName evidence="2">Retinitis pigmentosa 1-like 1 protein</fullName>
    </submittedName>
</protein>
<evidence type="ECO:0000313" key="1">
    <source>
        <dbReference type="Proteomes" id="UP001732720"/>
    </source>
</evidence>
<dbReference type="RefSeq" id="XP_073909430.1">
    <property type="nucleotide sequence ID" value="XM_074053329.1"/>
</dbReference>
<keyword evidence="1" id="KW-1185">Reference proteome</keyword>
<reference evidence="2" key="1">
    <citation type="submission" date="2025-08" db="UniProtKB">
        <authorList>
            <consortium name="RefSeq"/>
        </authorList>
    </citation>
    <scope>IDENTIFICATION</scope>
</reference>
<organism evidence="1 2">
    <name type="scientific">Castor canadensis</name>
    <name type="common">American beaver</name>
    <dbReference type="NCBI Taxonomy" id="51338"/>
    <lineage>
        <taxon>Eukaryota</taxon>
        <taxon>Metazoa</taxon>
        <taxon>Chordata</taxon>
        <taxon>Craniata</taxon>
        <taxon>Vertebrata</taxon>
        <taxon>Euteleostomi</taxon>
        <taxon>Mammalia</taxon>
        <taxon>Eutheria</taxon>
        <taxon>Euarchontoglires</taxon>
        <taxon>Glires</taxon>
        <taxon>Rodentia</taxon>
        <taxon>Castorimorpha</taxon>
        <taxon>Castoridae</taxon>
        <taxon>Castor</taxon>
    </lineage>
</organism>
<dbReference type="Proteomes" id="UP001732720">
    <property type="component" value="Chromosome 14"/>
</dbReference>
<name>A0AC58KWZ0_CASCN</name>
<sequence>MNNSLRDGQAPSHRQCFPPPVAGTPSVAKVTPAKKITFFKQGDPQFAGVRLAVHQRTFKTFSALMDELSQRMPLSFGVRSVTTPRGLHGLSALDQLQDGGCYLCSDKKIPKVPSGPGWPPGRRPFTLQTRGFEGGREAPGTPSSLKDTTTPRRITLVKNGDPRTQQTMVLSHKNTRNLTAFLSRASDLLHFPVKQVYTVSGKKVDCLQALLHSPSVLVCTGNEAFRPLAMEEAERNRTRTLSGLTSRNKSGCWGPKAKQSVIHSRSRSSGKPQQFSLLSERSGLSDHPESGHCAWVGPAPDGQPQDTSAPTGTLVAGDNMEKKVHMNEDGSLSVEMKVRFQLLGEDALLWSQRVGCAGILTATSGGPPVLGEANPLCCRKEGHSWGFSEPGTGGLGPLDAGYQGVSDRDWWPGPSYEIWRNPMCTTQGEGPAPQRRSGPVRCMAHWRQGPKGRKRHGKDSVSPALRTGSPEGSEPDSCDPRTPEGGVATNSPCSASMAAFQSWASQEAGQSPCPGGAGPGGWGHCSYLGSGTWGIEKVLSDSPANLRSHEQSCKLGSQPLSCLSQARAVTSQGKAIQCDSSCAPALSPSSLSNEDLQGEKCGQGAGCHQARDGPLTRLLFGLGHSGSWDTEGGSAPPPLCAPSQQGRKKQQRPASAMSPPNLPNLPQVTQNDHARQCHYCRDTHCPLDSTAAPQTPRPPDRGRACPGGPVPRFSQNSPSNRKQDSQDLRLPSPSSFDSRDLPVASRVITQMSHSDSSPRFYHPSTRSVEPVGDSEEGEPGAHQGCYHAYRTEFPALSIPSGHTQIPQGRLSEDCWVCSSHCPTPPADPSCAKKPPVSGRSSFSGHQKAVDGARPGKVLLGMYPDARGGLEEQEEDSDVMPTALPHSSPDTVVREWLGNIPEEPVLMTYEMVAETTNVLSDGQEGSKDFSHNHFLKSLGEPAQTRCQPLEGDTDEHPEIAGALLGTADAEPKSETGSHQDAEPGEVSIAPAEVGAGKRVTGGCGGNLRALPGRVSTSTQLMKALMGCKPGRPSSLPEVSSAVATRLSHSAGALITCLARLHFSEEDLGSLGDKARLQHSPWYQELLNISQTLWPGCSLRQGQLDLGLRALTPQQALPVTEGFTPTSSSGVDVSSGSGGSGEEGSVPCVMDSILVPEKMELPLKISSSQRPNSRTSGHSEDVEPPQPSCSPASSSSQAWACATSREEAERGSRKQPSGSNLEQLVENTMQEEKKQLEETERERPQEEGVEEEDPPEGAEVSGQEVPEAGSKDGEGSCEDKGVSEEEAGKAPASAGPCSLGRTERPAEDPGHLSRRLSESPSGPSLEPGLEEPRAAVIGHEQAQAKSSPGSEEKNTSMACRTPLDPDSTWVSKLLKKMEKAFMGHLARAMAELRARWSLQDNSLLDQMVAELEQDVGQRLQGSTEKELRKIQSWVGRRVLGPPRGGLQGQTSLQTEQRRHRLRTLHNLSAFPEQTHGLGSLSLTLEDWPTLGTALETRLDEEAMGDELCPCKACVRKKVTLLSPKDTTGTGRAPIRKAFDLQQILQQKKGECTDGEAVEMVPKKKGTQEDPLRAGTVQRVNGGLELGLSPGPRVGEEGKEEDGSQRPSGDKAPEFCEVEGQTTRRGRKMQLLTREEGKPTPVLPAPWRK</sequence>
<evidence type="ECO:0000313" key="2">
    <source>
        <dbReference type="RefSeq" id="XP_073909430.1"/>
    </source>
</evidence>